<gene>
    <name evidence="1" type="ORF">S03H2_05675</name>
</gene>
<name>X1G3S4_9ZZZZ</name>
<reference evidence="1" key="1">
    <citation type="journal article" date="2014" name="Front. Microbiol.">
        <title>High frequency of phylogenetically diverse reductive dehalogenase-homologous genes in deep subseafloor sedimentary metagenomes.</title>
        <authorList>
            <person name="Kawai M."/>
            <person name="Futagami T."/>
            <person name="Toyoda A."/>
            <person name="Takaki Y."/>
            <person name="Nishi S."/>
            <person name="Hori S."/>
            <person name="Arai W."/>
            <person name="Tsubouchi T."/>
            <person name="Morono Y."/>
            <person name="Uchiyama I."/>
            <person name="Ito T."/>
            <person name="Fujiyama A."/>
            <person name="Inagaki F."/>
            <person name="Takami H."/>
        </authorList>
    </citation>
    <scope>NUCLEOTIDE SEQUENCE</scope>
    <source>
        <strain evidence="1">Expedition CK06-06</strain>
    </source>
</reference>
<dbReference type="EMBL" id="BARU01002397">
    <property type="protein sequence ID" value="GAH27678.1"/>
    <property type="molecule type" value="Genomic_DNA"/>
</dbReference>
<accession>X1G3S4</accession>
<sequence length="98" mass="10541">MTTVTGVIPLGWTQGDTYTISGVGDRTITIRDSFTPAITIGQPAPVAQNIDRLTFTVVVTGCASLRDELKDIEILGDLVVWADAADPNCLITVAWDYE</sequence>
<comment type="caution">
    <text evidence="1">The sequence shown here is derived from an EMBL/GenBank/DDBJ whole genome shotgun (WGS) entry which is preliminary data.</text>
</comment>
<dbReference type="AlphaFoldDB" id="X1G3S4"/>
<evidence type="ECO:0000313" key="1">
    <source>
        <dbReference type="EMBL" id="GAH27678.1"/>
    </source>
</evidence>
<proteinExistence type="predicted"/>
<protein>
    <submittedName>
        <fullName evidence="1">Uncharacterized protein</fullName>
    </submittedName>
</protein>
<organism evidence="1">
    <name type="scientific">marine sediment metagenome</name>
    <dbReference type="NCBI Taxonomy" id="412755"/>
    <lineage>
        <taxon>unclassified sequences</taxon>
        <taxon>metagenomes</taxon>
        <taxon>ecological metagenomes</taxon>
    </lineage>
</organism>